<accession>A0A3M7KT25</accession>
<protein>
    <submittedName>
        <fullName evidence="3">Uncharacterized protein</fullName>
    </submittedName>
</protein>
<organism evidence="3 4">
    <name type="scientific">Auxenochlorella protothecoides</name>
    <name type="common">Green microalga</name>
    <name type="synonym">Chlorella protothecoides</name>
    <dbReference type="NCBI Taxonomy" id="3075"/>
    <lineage>
        <taxon>Eukaryota</taxon>
        <taxon>Viridiplantae</taxon>
        <taxon>Chlorophyta</taxon>
        <taxon>core chlorophytes</taxon>
        <taxon>Trebouxiophyceae</taxon>
        <taxon>Chlorellales</taxon>
        <taxon>Chlorellaceae</taxon>
        <taxon>Auxenochlorella</taxon>
    </lineage>
</organism>
<evidence type="ECO:0000313" key="3">
    <source>
        <dbReference type="EMBL" id="RMZ52855.1"/>
    </source>
</evidence>
<name>A0A3M7KT25_AUXPR</name>
<dbReference type="AlphaFoldDB" id="A0A3M7KT25"/>
<evidence type="ECO:0000313" key="4">
    <source>
        <dbReference type="Proteomes" id="UP000279271"/>
    </source>
</evidence>
<keyword evidence="2" id="KW-0812">Transmembrane</keyword>
<feature type="transmembrane region" description="Helical" evidence="2">
    <location>
        <begin position="282"/>
        <end position="305"/>
    </location>
</feature>
<feature type="region of interest" description="Disordered" evidence="1">
    <location>
        <begin position="373"/>
        <end position="430"/>
    </location>
</feature>
<dbReference type="InterPro" id="IPR011990">
    <property type="entry name" value="TPR-like_helical_dom_sf"/>
</dbReference>
<keyword evidence="2" id="KW-1133">Transmembrane helix</keyword>
<evidence type="ECO:0000256" key="1">
    <source>
        <dbReference type="SAM" id="MobiDB-lite"/>
    </source>
</evidence>
<dbReference type="Gene3D" id="1.25.40.10">
    <property type="entry name" value="Tetratricopeptide repeat domain"/>
    <property type="match status" value="1"/>
</dbReference>
<gene>
    <name evidence="3" type="ORF">APUTEX25_000974</name>
</gene>
<dbReference type="Proteomes" id="UP000279271">
    <property type="component" value="Unassembled WGS sequence"/>
</dbReference>
<sequence>MVLSGWGTCIVLTSAVVVCIYTLVTQSRWQPALFPASECGVVRAWLQSRTHHAHYASESAALYLQQGAGSPRNDEISHVADDVMVMLGWVPGMQFARFEPALTVEDVLQGSSRYLPAFLLVVPGNGTLARRDPGQPILSVDATAPVPPHLASGINMALGLLESALGRRLHTFHLSTAEFGGCGTGRAPCALWEAATGRVWVGAGVARSWAQGHGVAQLVAAVGARLAGLVEGVAKEPDSLKMLIPSAKPAEAPPSPAAALGSLLAGAAATALTAVLSSMGPPLWFCIACPLFLGMAAPWVFNLGLTAAAEAVCRHMALPDEECMDLWWAAFVLAMLLSLASAIPMEANKLPDPGTEGAEAALLGSHGSNPALHHLGLDPDEKLDYSHSHTLEDGEGHDSPRPYEDGADHGAASDAEVDGQAGEHDGHAPAEEYPGLVYLCSSADPDCDDTMSVVSDAMTEEELAEELNELTRALSAMEVEGPQRAASEAMSAASEGDVEPVTKMVSLYNTLAVKLMDAKNYDNALTLLRKARRGGRGGRILWAEALGEDDGRWGPEEARARPRLRCITFNNLGCLFRRRNAPAEALQYLARALEQGRLGGDARSAASTHLNVCAAYAGLRRDREALGHAERAALLLQRELFVPAASSFAEGLAGLAARLAAERRHAQRTAASVLAMAYHNAALAHERLGSQAEARVALARARAVADRCLGHRSHTAASLHRAEKAFLARHQRPVPAPKGGKKPDKAAPKGRVPSVTTVKSGLHGSASKGMLKPPRTSGSKMWML</sequence>
<feature type="region of interest" description="Disordered" evidence="1">
    <location>
        <begin position="729"/>
        <end position="784"/>
    </location>
</feature>
<proteinExistence type="predicted"/>
<comment type="caution">
    <text evidence="3">The sequence shown here is derived from an EMBL/GenBank/DDBJ whole genome shotgun (WGS) entry which is preliminary data.</text>
</comment>
<feature type="non-terminal residue" evidence="3">
    <location>
        <position position="1"/>
    </location>
</feature>
<feature type="compositionally biased region" description="Basic and acidic residues" evidence="1">
    <location>
        <begin position="421"/>
        <end position="430"/>
    </location>
</feature>
<reference evidence="4" key="1">
    <citation type="journal article" date="2018" name="Algal Res.">
        <title>Characterization of plant carbon substrate utilization by Auxenochlorella protothecoides.</title>
        <authorList>
            <person name="Vogler B.W."/>
            <person name="Starkenburg S.R."/>
            <person name="Sudasinghe N."/>
            <person name="Schambach J.Y."/>
            <person name="Rollin J.A."/>
            <person name="Pattathil S."/>
            <person name="Barry A.N."/>
        </authorList>
    </citation>
    <scope>NUCLEOTIDE SEQUENCE [LARGE SCALE GENOMIC DNA]</scope>
    <source>
        <strain evidence="4">UTEX 25</strain>
    </source>
</reference>
<dbReference type="SUPFAM" id="SSF48452">
    <property type="entry name" value="TPR-like"/>
    <property type="match status" value="1"/>
</dbReference>
<feature type="transmembrane region" description="Helical" evidence="2">
    <location>
        <begin position="326"/>
        <end position="345"/>
    </location>
</feature>
<feature type="non-terminal residue" evidence="3">
    <location>
        <position position="784"/>
    </location>
</feature>
<feature type="compositionally biased region" description="Basic and acidic residues" evidence="1">
    <location>
        <begin position="375"/>
        <end position="408"/>
    </location>
</feature>
<feature type="transmembrane region" description="Helical" evidence="2">
    <location>
        <begin position="6"/>
        <end position="24"/>
    </location>
</feature>
<evidence type="ECO:0000256" key="2">
    <source>
        <dbReference type="SAM" id="Phobius"/>
    </source>
</evidence>
<keyword evidence="2" id="KW-0472">Membrane</keyword>
<dbReference type="EMBL" id="QOKY01000202">
    <property type="protein sequence ID" value="RMZ52855.1"/>
    <property type="molecule type" value="Genomic_DNA"/>
</dbReference>